<dbReference type="Proteomes" id="UP000824202">
    <property type="component" value="Unassembled WGS sequence"/>
</dbReference>
<gene>
    <name evidence="6" type="ORF">H9863_03425</name>
</gene>
<dbReference type="InterPro" id="IPR005825">
    <property type="entry name" value="Ribosomal_uL24_CS"/>
</dbReference>
<reference evidence="6" key="2">
    <citation type="submission" date="2021-04" db="EMBL/GenBank/DDBJ databases">
        <authorList>
            <person name="Gilroy R."/>
        </authorList>
    </citation>
    <scope>NUCLEOTIDE SEQUENCE</scope>
    <source>
        <strain evidence="6">23274</strain>
    </source>
</reference>
<evidence type="ECO:0000313" key="7">
    <source>
        <dbReference type="Proteomes" id="UP000824202"/>
    </source>
</evidence>
<evidence type="ECO:0000256" key="1">
    <source>
        <dbReference type="ARBA" id="ARBA00022814"/>
    </source>
</evidence>
<dbReference type="AlphaFoldDB" id="A0A9D1UZA2"/>
<reference evidence="6" key="1">
    <citation type="journal article" date="2021" name="PeerJ">
        <title>Extensive microbial diversity within the chicken gut microbiome revealed by metagenomics and culture.</title>
        <authorList>
            <person name="Gilroy R."/>
            <person name="Ravi A."/>
            <person name="Getino M."/>
            <person name="Pursley I."/>
            <person name="Horton D.L."/>
            <person name="Alikhan N.F."/>
            <person name="Baker D."/>
            <person name="Gharbi K."/>
            <person name="Hall N."/>
            <person name="Watson M."/>
            <person name="Adriaenssens E.M."/>
            <person name="Foster-Nyarko E."/>
            <person name="Jarju S."/>
            <person name="Secka A."/>
            <person name="Antonio M."/>
            <person name="Oren A."/>
            <person name="Chaudhuri R.R."/>
            <person name="La Ragione R."/>
            <person name="Hildebrand F."/>
            <person name="Pallen M.J."/>
        </authorList>
    </citation>
    <scope>NUCLEOTIDE SEQUENCE</scope>
    <source>
        <strain evidence="6">23274</strain>
    </source>
</reference>
<dbReference type="GO" id="GO:0006412">
    <property type="term" value="P:translation"/>
    <property type="evidence" value="ECO:0007669"/>
    <property type="project" value="InterPro"/>
</dbReference>
<keyword evidence="1" id="KW-0889">Transcription antitermination</keyword>
<keyword evidence="2" id="KW-0805">Transcription regulation</keyword>
<dbReference type="PROSITE" id="PS01108">
    <property type="entry name" value="RIBOSOMAL_L24"/>
    <property type="match status" value="1"/>
</dbReference>
<evidence type="ECO:0000256" key="2">
    <source>
        <dbReference type="ARBA" id="ARBA00023015"/>
    </source>
</evidence>
<comment type="caution">
    <text evidence="6">The sequence shown here is derived from an EMBL/GenBank/DDBJ whole genome shotgun (WGS) entry which is preliminary data.</text>
</comment>
<evidence type="ECO:0000256" key="4">
    <source>
        <dbReference type="SAM" id="MobiDB-lite"/>
    </source>
</evidence>
<dbReference type="Pfam" id="PF02357">
    <property type="entry name" value="NusG"/>
    <property type="match status" value="1"/>
</dbReference>
<dbReference type="PANTHER" id="PTHR30265">
    <property type="entry name" value="RHO-INTERACTING TRANSCRIPTION TERMINATION FACTOR NUSG"/>
    <property type="match status" value="1"/>
</dbReference>
<dbReference type="PANTHER" id="PTHR30265:SF4">
    <property type="entry name" value="KOW MOTIF FAMILY PROTEIN, EXPRESSED"/>
    <property type="match status" value="1"/>
</dbReference>
<organism evidence="6 7">
    <name type="scientific">Candidatus Odoribacter faecigallinarum</name>
    <dbReference type="NCBI Taxonomy" id="2838706"/>
    <lineage>
        <taxon>Bacteria</taxon>
        <taxon>Pseudomonadati</taxon>
        <taxon>Bacteroidota</taxon>
        <taxon>Bacteroidia</taxon>
        <taxon>Bacteroidales</taxon>
        <taxon>Odoribacteraceae</taxon>
        <taxon>Odoribacter</taxon>
    </lineage>
</organism>
<dbReference type="CDD" id="cd09895">
    <property type="entry name" value="NGN_SP_UpxY"/>
    <property type="match status" value="1"/>
</dbReference>
<dbReference type="CDD" id="cd06091">
    <property type="entry name" value="KOW_NusG"/>
    <property type="match status" value="1"/>
</dbReference>
<dbReference type="InterPro" id="IPR005824">
    <property type="entry name" value="KOW"/>
</dbReference>
<proteinExistence type="predicted"/>
<dbReference type="GO" id="GO:0006354">
    <property type="term" value="P:DNA-templated transcription elongation"/>
    <property type="evidence" value="ECO:0007669"/>
    <property type="project" value="InterPro"/>
</dbReference>
<dbReference type="SMART" id="SM00739">
    <property type="entry name" value="KOW"/>
    <property type="match status" value="1"/>
</dbReference>
<dbReference type="Gene3D" id="3.30.70.940">
    <property type="entry name" value="NusG, N-terminal domain"/>
    <property type="match status" value="1"/>
</dbReference>
<accession>A0A9D1UZA2</accession>
<name>A0A9D1UZA2_9BACT</name>
<dbReference type="SUPFAM" id="SSF50104">
    <property type="entry name" value="Translation proteins SH3-like domain"/>
    <property type="match status" value="1"/>
</dbReference>
<dbReference type="InterPro" id="IPR043425">
    <property type="entry name" value="NusG-like"/>
</dbReference>
<evidence type="ECO:0000256" key="3">
    <source>
        <dbReference type="ARBA" id="ARBA00023163"/>
    </source>
</evidence>
<dbReference type="NCBIfam" id="NF033644">
    <property type="entry name" value="antiterm_UpxY"/>
    <property type="match status" value="1"/>
</dbReference>
<protein>
    <submittedName>
        <fullName evidence="6">UpxY family transcription antiterminator</fullName>
    </submittedName>
</protein>
<dbReference type="GO" id="GO:0003735">
    <property type="term" value="F:structural constituent of ribosome"/>
    <property type="evidence" value="ECO:0007669"/>
    <property type="project" value="InterPro"/>
</dbReference>
<feature type="region of interest" description="Disordered" evidence="4">
    <location>
        <begin position="1"/>
        <end position="37"/>
    </location>
</feature>
<dbReference type="GO" id="GO:0005840">
    <property type="term" value="C:ribosome"/>
    <property type="evidence" value="ECO:0007669"/>
    <property type="project" value="InterPro"/>
</dbReference>
<evidence type="ECO:0000259" key="5">
    <source>
        <dbReference type="SMART" id="SM00739"/>
    </source>
</evidence>
<dbReference type="GO" id="GO:0031564">
    <property type="term" value="P:transcription antitermination"/>
    <property type="evidence" value="ECO:0007669"/>
    <property type="project" value="UniProtKB-KW"/>
</dbReference>
<sequence>MNTLPNVDTRRGGISPPHAGFASDVSPEAQGSPTGVSVRYAPDPAKQWFVLRASYARVNKAHEYLTHNGTETYLPLHYTLKEINGKKKRVLEPLLPNLLFVYATPKEVETYVKHTPALPYLSYYYNHFQTDAQGKNPPLTIHYEEMMNFICITSIDNEHIQLVNPEQCRYKSGDLVRIVEGDFKGVIGKVARVRGQQRVVVEIEGLCMVATAYVPSGFLEKI</sequence>
<evidence type="ECO:0000313" key="6">
    <source>
        <dbReference type="EMBL" id="HIX03152.1"/>
    </source>
</evidence>
<dbReference type="InterPro" id="IPR006645">
    <property type="entry name" value="NGN-like_dom"/>
</dbReference>
<dbReference type="InterPro" id="IPR008991">
    <property type="entry name" value="Translation_prot_SH3-like_sf"/>
</dbReference>
<dbReference type="SUPFAM" id="SSF82679">
    <property type="entry name" value="N-utilization substance G protein NusG, N-terminal domain"/>
    <property type="match status" value="1"/>
</dbReference>
<keyword evidence="3" id="KW-0804">Transcription</keyword>
<feature type="domain" description="KOW" evidence="5">
    <location>
        <begin position="169"/>
        <end position="196"/>
    </location>
</feature>
<dbReference type="EMBL" id="DXFT01000068">
    <property type="protein sequence ID" value="HIX03152.1"/>
    <property type="molecule type" value="Genomic_DNA"/>
</dbReference>
<dbReference type="InterPro" id="IPR036735">
    <property type="entry name" value="NGN_dom_sf"/>
</dbReference>